<accession>A0A5E4N299</accession>
<name>A0A5E4N299_9HEMI</name>
<protein>
    <submittedName>
        <fullName evidence="1">Uncharacterized protein</fullName>
    </submittedName>
</protein>
<sequence length="113" mass="12679">MDAWFRTGSCRKTKLSSDEGTSNIETASSDIVEMSMLNIAKKTKIYFRNEYFSLQLDESTAVAGQANLLGIVRFELNGNIKEQMLFCQSLSTKTTGEKIFKSVDSFIKENDAD</sequence>
<evidence type="ECO:0000313" key="2">
    <source>
        <dbReference type="Proteomes" id="UP000325440"/>
    </source>
</evidence>
<keyword evidence="2" id="KW-1185">Reference proteome</keyword>
<dbReference type="PANTHER" id="PTHR45913:SF19">
    <property type="entry name" value="LOW QUALITY PROTEIN: ZINC FINGER BED DOMAIN-CONTAINING PROTEIN 5-LIKE"/>
    <property type="match status" value="1"/>
</dbReference>
<gene>
    <name evidence="1" type="ORF">CINCED_3A008519</name>
</gene>
<proteinExistence type="predicted"/>
<dbReference type="EMBL" id="CABPRJ010001459">
    <property type="protein sequence ID" value="VVC37933.1"/>
    <property type="molecule type" value="Genomic_DNA"/>
</dbReference>
<dbReference type="AlphaFoldDB" id="A0A5E4N299"/>
<dbReference type="Proteomes" id="UP000325440">
    <property type="component" value="Unassembled WGS sequence"/>
</dbReference>
<dbReference type="OrthoDB" id="6620031at2759"/>
<evidence type="ECO:0000313" key="1">
    <source>
        <dbReference type="EMBL" id="VVC37933.1"/>
    </source>
</evidence>
<reference evidence="1 2" key="1">
    <citation type="submission" date="2019-08" db="EMBL/GenBank/DDBJ databases">
        <authorList>
            <person name="Alioto T."/>
            <person name="Alioto T."/>
            <person name="Gomez Garrido J."/>
        </authorList>
    </citation>
    <scope>NUCLEOTIDE SEQUENCE [LARGE SCALE GENOMIC DNA]</scope>
</reference>
<organism evidence="1 2">
    <name type="scientific">Cinara cedri</name>
    <dbReference type="NCBI Taxonomy" id="506608"/>
    <lineage>
        <taxon>Eukaryota</taxon>
        <taxon>Metazoa</taxon>
        <taxon>Ecdysozoa</taxon>
        <taxon>Arthropoda</taxon>
        <taxon>Hexapoda</taxon>
        <taxon>Insecta</taxon>
        <taxon>Pterygota</taxon>
        <taxon>Neoptera</taxon>
        <taxon>Paraneoptera</taxon>
        <taxon>Hemiptera</taxon>
        <taxon>Sternorrhyncha</taxon>
        <taxon>Aphidomorpha</taxon>
        <taxon>Aphidoidea</taxon>
        <taxon>Aphididae</taxon>
        <taxon>Lachninae</taxon>
        <taxon>Cinara</taxon>
    </lineage>
</organism>
<dbReference type="PANTHER" id="PTHR45913">
    <property type="entry name" value="EPM2A-INTERACTING PROTEIN 1"/>
    <property type="match status" value="1"/>
</dbReference>